<dbReference type="EMBL" id="JBHTKX010000006">
    <property type="protein sequence ID" value="MFD1131101.1"/>
    <property type="molecule type" value="Genomic_DNA"/>
</dbReference>
<gene>
    <name evidence="1" type="ORF">ACFQ3J_23480</name>
</gene>
<sequence length="207" mass="23926">MKKVELNRNRIIPIFDCDYDLFDNHLEFYTALGFNIVYYQKAPYRFASVRKEGIGEFSFYGVKNFKVEGNTGGCYVVVPNIREVYEQFKVKLKDYYGKIPSKGMPRVSRLNKTAEDWRVNITDASGNYIIIGESIGDSIPLKEGEGERDKTLKSKFERAYEQAYRFAYSKEDFLAARNTLEVAFHKLEGEISNEVLFKAYSAAGRDF</sequence>
<name>A0ABW3Q377_9BACL</name>
<organism evidence="1 2">
    <name type="scientific">Paenibacillus provencensis</name>
    <dbReference type="NCBI Taxonomy" id="441151"/>
    <lineage>
        <taxon>Bacteria</taxon>
        <taxon>Bacillati</taxon>
        <taxon>Bacillota</taxon>
        <taxon>Bacilli</taxon>
        <taxon>Bacillales</taxon>
        <taxon>Paenibacillaceae</taxon>
        <taxon>Paenibacillus</taxon>
    </lineage>
</organism>
<dbReference type="RefSeq" id="WP_251584595.1">
    <property type="nucleotide sequence ID" value="NZ_JBHTKX010000006.1"/>
</dbReference>
<accession>A0ABW3Q377</accession>
<dbReference type="Gene3D" id="3.10.180.10">
    <property type="entry name" value="2,3-Dihydroxybiphenyl 1,2-Dioxygenase, domain 1"/>
    <property type="match status" value="1"/>
</dbReference>
<proteinExistence type="predicted"/>
<protein>
    <submittedName>
        <fullName evidence="1">Uncharacterized protein</fullName>
    </submittedName>
</protein>
<dbReference type="Proteomes" id="UP001597169">
    <property type="component" value="Unassembled WGS sequence"/>
</dbReference>
<dbReference type="InterPro" id="IPR029068">
    <property type="entry name" value="Glyas_Bleomycin-R_OHBP_Dase"/>
</dbReference>
<evidence type="ECO:0000313" key="1">
    <source>
        <dbReference type="EMBL" id="MFD1131101.1"/>
    </source>
</evidence>
<keyword evidence="2" id="KW-1185">Reference proteome</keyword>
<comment type="caution">
    <text evidence="1">The sequence shown here is derived from an EMBL/GenBank/DDBJ whole genome shotgun (WGS) entry which is preliminary data.</text>
</comment>
<reference evidence="2" key="1">
    <citation type="journal article" date="2019" name="Int. J. Syst. Evol. Microbiol.">
        <title>The Global Catalogue of Microorganisms (GCM) 10K type strain sequencing project: providing services to taxonomists for standard genome sequencing and annotation.</title>
        <authorList>
            <consortium name="The Broad Institute Genomics Platform"/>
            <consortium name="The Broad Institute Genome Sequencing Center for Infectious Disease"/>
            <person name="Wu L."/>
            <person name="Ma J."/>
        </authorList>
    </citation>
    <scope>NUCLEOTIDE SEQUENCE [LARGE SCALE GENOMIC DNA]</scope>
    <source>
        <strain evidence="2">CCUG 53519</strain>
    </source>
</reference>
<evidence type="ECO:0000313" key="2">
    <source>
        <dbReference type="Proteomes" id="UP001597169"/>
    </source>
</evidence>